<evidence type="ECO:0000313" key="2">
    <source>
        <dbReference type="Proteomes" id="UP000190675"/>
    </source>
</evidence>
<organism evidence="1 2">
    <name type="scientific">Bradyrhizobium erythrophlei</name>
    <dbReference type="NCBI Taxonomy" id="1437360"/>
    <lineage>
        <taxon>Bacteria</taxon>
        <taxon>Pseudomonadati</taxon>
        <taxon>Pseudomonadota</taxon>
        <taxon>Alphaproteobacteria</taxon>
        <taxon>Hyphomicrobiales</taxon>
        <taxon>Nitrobacteraceae</taxon>
        <taxon>Bradyrhizobium</taxon>
    </lineage>
</organism>
<protein>
    <submittedName>
        <fullName evidence="1">Uncharacterized protein</fullName>
    </submittedName>
</protein>
<dbReference type="Proteomes" id="UP000190675">
    <property type="component" value="Chromosome I"/>
</dbReference>
<dbReference type="EMBL" id="LT670818">
    <property type="protein sequence ID" value="SHG45377.1"/>
    <property type="molecule type" value="Genomic_DNA"/>
</dbReference>
<dbReference type="AlphaFoldDB" id="A0A1M5JXQ3"/>
<sequence>MLNPAPRGNDQQIAVTAAESAALIVVPEKIEFLNFLADKTESIDLPDVQGRLDGEGRYPRQVSEQVQAEEDQPKELKRETSFLGGALRFAGAIVGYMLGGPAGAALGSIVGEVMGDMAAERSSIIWPDLGRAFFYPKVGYQEEDACDRGSHDSIHLERSRCEGRRTTDL</sequence>
<name>A0A1M5JXQ3_9BRAD</name>
<reference evidence="1 2" key="1">
    <citation type="submission" date="2016-11" db="EMBL/GenBank/DDBJ databases">
        <authorList>
            <person name="Jaros S."/>
            <person name="Januszkiewicz K."/>
            <person name="Wedrychowicz H."/>
        </authorList>
    </citation>
    <scope>NUCLEOTIDE SEQUENCE [LARGE SCALE GENOMIC DNA]</scope>
    <source>
        <strain evidence="1 2">GAS242</strain>
    </source>
</reference>
<gene>
    <name evidence="1" type="ORF">SAMN05444169_2547</name>
</gene>
<dbReference type="RefSeq" id="WP_079566270.1">
    <property type="nucleotide sequence ID" value="NZ_LT670818.1"/>
</dbReference>
<proteinExistence type="predicted"/>
<evidence type="ECO:0000313" key="1">
    <source>
        <dbReference type="EMBL" id="SHG45377.1"/>
    </source>
</evidence>
<accession>A0A1M5JXQ3</accession>